<feature type="region of interest" description="Disordered" evidence="1">
    <location>
        <begin position="456"/>
        <end position="494"/>
    </location>
</feature>
<feature type="compositionally biased region" description="Polar residues" evidence="1">
    <location>
        <begin position="232"/>
        <end position="243"/>
    </location>
</feature>
<dbReference type="EMBL" id="CADEAL010003757">
    <property type="protein sequence ID" value="CAB1445692.1"/>
    <property type="molecule type" value="Genomic_DNA"/>
</dbReference>
<feature type="compositionally biased region" description="Polar residues" evidence="1">
    <location>
        <begin position="130"/>
        <end position="141"/>
    </location>
</feature>
<name>A0A9N7Z1R5_PLEPL</name>
<feature type="region of interest" description="Disordered" evidence="1">
    <location>
        <begin position="514"/>
        <end position="598"/>
    </location>
</feature>
<dbReference type="AlphaFoldDB" id="A0A9N7Z1R5"/>
<gene>
    <name evidence="2" type="ORF">PLEPLA_LOCUS33423</name>
</gene>
<evidence type="ECO:0000256" key="1">
    <source>
        <dbReference type="SAM" id="MobiDB-lite"/>
    </source>
</evidence>
<feature type="compositionally biased region" description="Basic and acidic residues" evidence="1">
    <location>
        <begin position="530"/>
        <end position="543"/>
    </location>
</feature>
<feature type="compositionally biased region" description="Polar residues" evidence="1">
    <location>
        <begin position="589"/>
        <end position="598"/>
    </location>
</feature>
<dbReference type="Proteomes" id="UP001153269">
    <property type="component" value="Unassembled WGS sequence"/>
</dbReference>
<feature type="region of interest" description="Disordered" evidence="1">
    <location>
        <begin position="165"/>
        <end position="433"/>
    </location>
</feature>
<evidence type="ECO:0000313" key="3">
    <source>
        <dbReference type="Proteomes" id="UP001153269"/>
    </source>
</evidence>
<feature type="compositionally biased region" description="Polar residues" evidence="1">
    <location>
        <begin position="365"/>
        <end position="376"/>
    </location>
</feature>
<feature type="compositionally biased region" description="Acidic residues" evidence="1">
    <location>
        <begin position="559"/>
        <end position="574"/>
    </location>
</feature>
<feature type="compositionally biased region" description="Acidic residues" evidence="1">
    <location>
        <begin position="109"/>
        <end position="124"/>
    </location>
</feature>
<keyword evidence="3" id="KW-1185">Reference proteome</keyword>
<feature type="compositionally biased region" description="Acidic residues" evidence="1">
    <location>
        <begin position="266"/>
        <end position="281"/>
    </location>
</feature>
<reference evidence="2" key="1">
    <citation type="submission" date="2020-03" db="EMBL/GenBank/DDBJ databases">
        <authorList>
            <person name="Weist P."/>
        </authorList>
    </citation>
    <scope>NUCLEOTIDE SEQUENCE</scope>
</reference>
<comment type="caution">
    <text evidence="2">The sequence shown here is derived from an EMBL/GenBank/DDBJ whole genome shotgun (WGS) entry which is preliminary data.</text>
</comment>
<accession>A0A9N7Z1R5</accession>
<proteinExistence type="predicted"/>
<feature type="compositionally biased region" description="Polar residues" evidence="1">
    <location>
        <begin position="75"/>
        <end position="86"/>
    </location>
</feature>
<protein>
    <submittedName>
        <fullName evidence="2">Uncharacterized protein</fullName>
    </submittedName>
</protein>
<feature type="non-terminal residue" evidence="2">
    <location>
        <position position="1"/>
    </location>
</feature>
<feature type="compositionally biased region" description="Acidic residues" evidence="1">
    <location>
        <begin position="399"/>
        <end position="414"/>
    </location>
</feature>
<evidence type="ECO:0000313" key="2">
    <source>
        <dbReference type="EMBL" id="CAB1445692.1"/>
    </source>
</evidence>
<feature type="region of interest" description="Disordered" evidence="1">
    <location>
        <begin position="1"/>
        <end position="145"/>
    </location>
</feature>
<organism evidence="2 3">
    <name type="scientific">Pleuronectes platessa</name>
    <name type="common">European plaice</name>
    <dbReference type="NCBI Taxonomy" id="8262"/>
    <lineage>
        <taxon>Eukaryota</taxon>
        <taxon>Metazoa</taxon>
        <taxon>Chordata</taxon>
        <taxon>Craniata</taxon>
        <taxon>Vertebrata</taxon>
        <taxon>Euteleostomi</taxon>
        <taxon>Actinopterygii</taxon>
        <taxon>Neopterygii</taxon>
        <taxon>Teleostei</taxon>
        <taxon>Neoteleostei</taxon>
        <taxon>Acanthomorphata</taxon>
        <taxon>Carangaria</taxon>
        <taxon>Pleuronectiformes</taxon>
        <taxon>Pleuronectoidei</taxon>
        <taxon>Pleuronectidae</taxon>
        <taxon>Pleuronectes</taxon>
    </lineage>
</organism>
<sequence>FLQLVVSKEEVPPEQQHWSPLADQEDPEPLHIKEEQEEPWTNMEGAQLQQPEEADIKVTLTPFALKSEEDEEKPQSSQLHQSQNEENGGRPEPARNSGPDEYLQPASEDNTEESSETEDSEDDWMETREPQSGLNIRTNKQPLRHMRCKTDTKLHVDFLQLVVNKEEVPPEQQQWSPLADQEDPEPLHIKEEQEEPWTNTEGEQLKQPGEADIKVTLTPFALKSEEDEEKPQSSQLHQSQNEKNGGRPEPARNSGPDEYLHPASEDNTEDSSETEDSEDDWMETRELQSDSLELVVSKEEVPPQQQQWSPLADQEDPEPLHIKEEQEEPWTNMEGEQLQQLKEADIKVTLTPFAVKNEEDEEKPQSSQLHQSQNEKNGGRPEPARNSGPDEYLHLASEDNTEDSSETEDSEDDWMETRELQSGLNIRTNKHPLRNVRCKTDKKLHADFLELVVNKEEVPPEQQQWSPLADQEDPEPLHIKEEQEEPWTNMEGEQLQQLKEADIKVTLTLFAVKSEEDEEKPQSSQLHQSQNEENRADGGRPEQARISGPDEYLQPGSEDNTEDSSETEDSEDDWMETREPQSGLCKAGASSSLSQPYS</sequence>